<dbReference type="GO" id="GO:0008817">
    <property type="term" value="F:corrinoid adenosyltransferase activity"/>
    <property type="evidence" value="ECO:0007669"/>
    <property type="project" value="UniProtKB-ARBA"/>
</dbReference>
<feature type="compositionally biased region" description="Low complexity" evidence="11">
    <location>
        <begin position="171"/>
        <end position="180"/>
    </location>
</feature>
<dbReference type="OMA" id="HQACTVV"/>
<evidence type="ECO:0000256" key="9">
    <source>
        <dbReference type="ARBA" id="ARBA00075216"/>
    </source>
</evidence>
<proteinExistence type="inferred from homology"/>
<name>A0A8B7NSK3_HYAAZ</name>
<comment type="similarity">
    <text evidence="1 10">Belongs to the Cob(I)alamin adenosyltransferase family.</text>
</comment>
<evidence type="ECO:0000256" key="5">
    <source>
        <dbReference type="ARBA" id="ARBA00022840"/>
    </source>
</evidence>
<sequence length="296" mass="32454">MNYYSSVLRHSNPLVGFIPSKSYNVFNVVRGYPCISKGLSSTHTSWTSKKRMDSSCGISSLHLDLLSSNNLTLKMLGQRGMKIYTRTGDRGTSATFTGTRHPKDHEIFEALGNIDELSAHIGLAREVGCARKHQYCEQLERIQCLLQDAASAIAQVQPLPSGGLSPEETSSDQSSPWPSSGVNASHIQELEAWIDEYSETLPPLRNFILPGGGEAGAGLHVTRAVCRRAERSLVALKPAYALDPNINKYINRLSDFLFTIARYASIADNCKEVIYINPAKPKKAPPCAESQKLTDA</sequence>
<dbReference type="GeneID" id="108673385"/>
<dbReference type="InterPro" id="IPR016030">
    <property type="entry name" value="CblAdoTrfase-like"/>
</dbReference>
<evidence type="ECO:0000313" key="14">
    <source>
        <dbReference type="RefSeq" id="XP_018016693.1"/>
    </source>
</evidence>
<comment type="subunit">
    <text evidence="2">Homotrimer.</text>
</comment>
<dbReference type="NCBIfam" id="TIGR00636">
    <property type="entry name" value="PduO_Nterm"/>
    <property type="match status" value="1"/>
</dbReference>
<dbReference type="KEGG" id="hazt:108673385"/>
<keyword evidence="5 10" id="KW-0067">ATP-binding</keyword>
<accession>A0A8B7NSK3</accession>
<evidence type="ECO:0000256" key="7">
    <source>
        <dbReference type="ARBA" id="ARBA00056747"/>
    </source>
</evidence>
<evidence type="ECO:0000256" key="8">
    <source>
        <dbReference type="ARBA" id="ARBA00071654"/>
    </source>
</evidence>
<keyword evidence="3 10" id="KW-0808">Transferase</keyword>
<keyword evidence="4 10" id="KW-0547">Nucleotide-binding</keyword>
<dbReference type="Pfam" id="PF01923">
    <property type="entry name" value="Cob_adeno_trans"/>
    <property type="match status" value="1"/>
</dbReference>
<evidence type="ECO:0000313" key="13">
    <source>
        <dbReference type="Proteomes" id="UP000694843"/>
    </source>
</evidence>
<comment type="catalytic activity">
    <reaction evidence="6">
        <text>cob(I)alamin-[corrinoid adenosyltransferase] + ATP = apo-[corrinoid adenosyltransferase] + adenosylcob(III)alamin + triphosphate</text>
        <dbReference type="Rhea" id="RHEA:56796"/>
        <dbReference type="Rhea" id="RHEA-COMP:14743"/>
        <dbReference type="Rhea" id="RHEA-COMP:14744"/>
        <dbReference type="ChEBI" id="CHEBI:18036"/>
        <dbReference type="ChEBI" id="CHEBI:18408"/>
        <dbReference type="ChEBI" id="CHEBI:30616"/>
        <dbReference type="ChEBI" id="CHEBI:60488"/>
        <dbReference type="ChEBI" id="CHEBI:83228"/>
    </reaction>
    <physiologicalReaction direction="left-to-right" evidence="6">
        <dbReference type="Rhea" id="RHEA:56797"/>
    </physiologicalReaction>
</comment>
<dbReference type="RefSeq" id="XP_018016693.1">
    <property type="nucleotide sequence ID" value="XM_018161204.2"/>
</dbReference>
<evidence type="ECO:0000259" key="12">
    <source>
        <dbReference type="Pfam" id="PF01923"/>
    </source>
</evidence>
<dbReference type="OrthoDB" id="549173at2759"/>
<dbReference type="PANTHER" id="PTHR12213">
    <property type="entry name" value="CORRINOID ADENOSYLTRANSFERASE"/>
    <property type="match status" value="1"/>
</dbReference>
<evidence type="ECO:0000256" key="2">
    <source>
        <dbReference type="ARBA" id="ARBA00011233"/>
    </source>
</evidence>
<dbReference type="Gene3D" id="1.20.1200.10">
    <property type="entry name" value="Cobalamin adenosyltransferase-like"/>
    <property type="match status" value="1"/>
</dbReference>
<evidence type="ECO:0000256" key="3">
    <source>
        <dbReference type="ARBA" id="ARBA00022679"/>
    </source>
</evidence>
<feature type="region of interest" description="Disordered" evidence="11">
    <location>
        <begin position="158"/>
        <end position="182"/>
    </location>
</feature>
<dbReference type="SUPFAM" id="SSF89028">
    <property type="entry name" value="Cobalamin adenosyltransferase-like"/>
    <property type="match status" value="1"/>
</dbReference>
<dbReference type="InterPro" id="IPR036451">
    <property type="entry name" value="CblAdoTrfase-like_sf"/>
</dbReference>
<evidence type="ECO:0000256" key="10">
    <source>
        <dbReference type="RuleBase" id="RU366026"/>
    </source>
</evidence>
<feature type="domain" description="Cobalamin adenosyltransferase-like" evidence="12">
    <location>
        <begin position="83"/>
        <end position="264"/>
    </location>
</feature>
<reference evidence="14" key="1">
    <citation type="submission" date="2025-08" db="UniProtKB">
        <authorList>
            <consortium name="RefSeq"/>
        </authorList>
    </citation>
    <scope>IDENTIFICATION</scope>
    <source>
        <tissue evidence="14">Whole organism</tissue>
    </source>
</reference>
<keyword evidence="13" id="KW-1185">Reference proteome</keyword>
<protein>
    <recommendedName>
        <fullName evidence="8">Corrinoid adenosyltransferase MMAB</fullName>
    </recommendedName>
    <alternativeName>
        <fullName evidence="9">ATP:co(I)rrinoid adenosyltransferase MMAB</fullName>
    </alternativeName>
</protein>
<evidence type="ECO:0000256" key="11">
    <source>
        <dbReference type="SAM" id="MobiDB-lite"/>
    </source>
</evidence>
<gene>
    <name evidence="14" type="primary">LOC108673385</name>
</gene>
<dbReference type="AlphaFoldDB" id="A0A8B7NSK3"/>
<dbReference type="GO" id="GO:0005524">
    <property type="term" value="F:ATP binding"/>
    <property type="evidence" value="ECO:0007669"/>
    <property type="project" value="UniProtKB-UniRule"/>
</dbReference>
<dbReference type="InterPro" id="IPR029499">
    <property type="entry name" value="PduO-typ"/>
</dbReference>
<dbReference type="Proteomes" id="UP000694843">
    <property type="component" value="Unplaced"/>
</dbReference>
<dbReference type="FunFam" id="1.20.1200.10:FF:000001">
    <property type="entry name" value="Cob(I)yrinic acid a,c-diamide adenosyltransferase"/>
    <property type="match status" value="1"/>
</dbReference>
<evidence type="ECO:0000256" key="6">
    <source>
        <dbReference type="ARBA" id="ARBA00051988"/>
    </source>
</evidence>
<comment type="function">
    <text evidence="7">Converts cob(I)alamin to adenosylcobalamin (adenosylcob(III)alamin), a coenzyme for methylmalonyl-CoA mutase, therefore participates in the final step of the vitamin B12 conversion. Generates adenosylcobalamin (AdoCbl) and directly delivers the cofactor to MUT in a transfer that is stimulated by ATP-binding to MMAB and gated by MMAA.</text>
</comment>
<evidence type="ECO:0000256" key="4">
    <source>
        <dbReference type="ARBA" id="ARBA00022741"/>
    </source>
</evidence>
<evidence type="ECO:0000256" key="1">
    <source>
        <dbReference type="ARBA" id="ARBA00007487"/>
    </source>
</evidence>
<organism evidence="13 14">
    <name type="scientific">Hyalella azteca</name>
    <name type="common">Amphipod</name>
    <dbReference type="NCBI Taxonomy" id="294128"/>
    <lineage>
        <taxon>Eukaryota</taxon>
        <taxon>Metazoa</taxon>
        <taxon>Ecdysozoa</taxon>
        <taxon>Arthropoda</taxon>
        <taxon>Crustacea</taxon>
        <taxon>Multicrustacea</taxon>
        <taxon>Malacostraca</taxon>
        <taxon>Eumalacostraca</taxon>
        <taxon>Peracarida</taxon>
        <taxon>Amphipoda</taxon>
        <taxon>Senticaudata</taxon>
        <taxon>Talitrida</taxon>
        <taxon>Talitroidea</taxon>
        <taxon>Hyalellidae</taxon>
        <taxon>Hyalella</taxon>
    </lineage>
</organism>
<dbReference type="PANTHER" id="PTHR12213:SF0">
    <property type="entry name" value="CORRINOID ADENOSYLTRANSFERASE MMAB"/>
    <property type="match status" value="1"/>
</dbReference>
<dbReference type="GO" id="GO:0009235">
    <property type="term" value="P:cobalamin metabolic process"/>
    <property type="evidence" value="ECO:0007669"/>
    <property type="project" value="UniProtKB-ARBA"/>
</dbReference>